<evidence type="ECO:0000256" key="6">
    <source>
        <dbReference type="HAMAP-Rule" id="MF_00203"/>
    </source>
</evidence>
<dbReference type="InterPro" id="IPR000305">
    <property type="entry name" value="GIY-YIG_endonuc"/>
</dbReference>
<dbReference type="PROSITE" id="PS50165">
    <property type="entry name" value="UVRC"/>
    <property type="match status" value="1"/>
</dbReference>
<keyword evidence="12" id="KW-1185">Reference proteome</keyword>
<dbReference type="CDD" id="cd10434">
    <property type="entry name" value="GIY-YIG_UvrC_Cho"/>
    <property type="match status" value="1"/>
</dbReference>
<evidence type="ECO:0000256" key="3">
    <source>
        <dbReference type="ARBA" id="ARBA00022769"/>
    </source>
</evidence>
<organism evidence="11 12">
    <name type="scientific">Candidatus Lokiarchaeum ossiferum</name>
    <dbReference type="NCBI Taxonomy" id="2951803"/>
    <lineage>
        <taxon>Archaea</taxon>
        <taxon>Promethearchaeati</taxon>
        <taxon>Promethearchaeota</taxon>
        <taxon>Promethearchaeia</taxon>
        <taxon>Promethearchaeales</taxon>
        <taxon>Promethearchaeaceae</taxon>
        <taxon>Candidatus Lokiarchaeum</taxon>
    </lineage>
</organism>
<dbReference type="InterPro" id="IPR035901">
    <property type="entry name" value="GIY-YIG_endonuc_sf"/>
</dbReference>
<comment type="subunit">
    <text evidence="6">Interacts with UvrB in an incision complex.</text>
</comment>
<dbReference type="Pfam" id="PF22920">
    <property type="entry name" value="UvrC_RNaseH"/>
    <property type="match status" value="1"/>
</dbReference>
<dbReference type="SUPFAM" id="SSF46600">
    <property type="entry name" value="C-terminal UvrC-binding domain of UvrB"/>
    <property type="match status" value="1"/>
</dbReference>
<evidence type="ECO:0000259" key="8">
    <source>
        <dbReference type="PROSITE" id="PS50151"/>
    </source>
</evidence>
<evidence type="ECO:0000256" key="4">
    <source>
        <dbReference type="ARBA" id="ARBA00022881"/>
    </source>
</evidence>
<gene>
    <name evidence="6" type="primary">uvrC</name>
    <name evidence="11" type="ORF">NEF87_002977</name>
</gene>
<evidence type="ECO:0000256" key="5">
    <source>
        <dbReference type="ARBA" id="ARBA00023204"/>
    </source>
</evidence>
<dbReference type="Pfam" id="PF01541">
    <property type="entry name" value="GIY-YIG"/>
    <property type="match status" value="1"/>
</dbReference>
<dbReference type="InterPro" id="IPR038476">
    <property type="entry name" value="UvrC_RNase_H_dom_sf"/>
</dbReference>
<dbReference type="InterPro" id="IPR010994">
    <property type="entry name" value="RuvA_2-like"/>
</dbReference>
<keyword evidence="6" id="KW-0742">SOS response</keyword>
<feature type="coiled-coil region" evidence="7">
    <location>
        <begin position="420"/>
        <end position="447"/>
    </location>
</feature>
<keyword evidence="1 6" id="KW-0963">Cytoplasm</keyword>
<accession>A0ABY6HV01</accession>
<dbReference type="Pfam" id="PF14520">
    <property type="entry name" value="HHH_5"/>
    <property type="match status" value="1"/>
</dbReference>
<dbReference type="PANTHER" id="PTHR30562:SF1">
    <property type="entry name" value="UVRABC SYSTEM PROTEIN C"/>
    <property type="match status" value="1"/>
</dbReference>
<dbReference type="InterPro" id="IPR050066">
    <property type="entry name" value="UvrABC_protein_C"/>
</dbReference>
<dbReference type="EMBL" id="CP104013">
    <property type="protein sequence ID" value="UYP46692.1"/>
    <property type="molecule type" value="Genomic_DNA"/>
</dbReference>
<dbReference type="InterPro" id="IPR001943">
    <property type="entry name" value="UVR_dom"/>
</dbReference>
<dbReference type="Pfam" id="PF08459">
    <property type="entry name" value="UvrC_RNaseH_dom"/>
    <property type="match status" value="1"/>
</dbReference>
<comment type="subcellular location">
    <subcellularLocation>
        <location evidence="6">Cytoplasm</location>
    </subcellularLocation>
</comment>
<dbReference type="Gene3D" id="1.10.150.20">
    <property type="entry name" value="5' to 3' exonuclease, C-terminal subdomain"/>
    <property type="match status" value="1"/>
</dbReference>
<dbReference type="InterPro" id="IPR001162">
    <property type="entry name" value="UvrC_RNase_H_dom"/>
</dbReference>
<comment type="function">
    <text evidence="6">The UvrABC repair system catalyzes the recognition and processing of DNA lesions. UvrC both incises the 5' and 3' sides of the lesion. The N-terminal half is responsible for the 3' incision and the C-terminal half is responsible for the 5' incision.</text>
</comment>
<name>A0ABY6HV01_9ARCH</name>
<evidence type="ECO:0000259" key="9">
    <source>
        <dbReference type="PROSITE" id="PS50164"/>
    </source>
</evidence>
<feature type="domain" description="UvrC family homology region profile" evidence="10">
    <location>
        <begin position="305"/>
        <end position="558"/>
    </location>
</feature>
<dbReference type="InterPro" id="IPR047296">
    <property type="entry name" value="GIY-YIG_UvrC_Cho"/>
</dbReference>
<evidence type="ECO:0000256" key="2">
    <source>
        <dbReference type="ARBA" id="ARBA00022763"/>
    </source>
</evidence>
<dbReference type="InterPro" id="IPR036876">
    <property type="entry name" value="UVR_dom_sf"/>
</dbReference>
<dbReference type="SUPFAM" id="SSF47781">
    <property type="entry name" value="RuvA domain 2-like"/>
    <property type="match status" value="1"/>
</dbReference>
<dbReference type="SMART" id="SM00465">
    <property type="entry name" value="GIYc"/>
    <property type="match status" value="1"/>
</dbReference>
<proteinExistence type="inferred from homology"/>
<keyword evidence="3 6" id="KW-0228">DNA excision</keyword>
<sequence>MVNLSSAALPSEEELEFKRTNLPLKPGVYIYKDKDRKIIYVGKAKSLRNRVNSYWKERSKSEDPIYAQKITRLVAHIRDLEVFVVDNETEALLLENELIKKNQPIYNVMLKDDKSYPWVQITNEAFPRIRIIRGPERYGLQHKYIGPFVDGYDLKKTIRFIRKIFPFCTCKKTTSRKKRTRPCVYYQIKLCPGPCFGYITKEKYNQNIRNIELLLTGEIKPIQSMMKTKMEKASSELAFEEAVVWRDRLQALEQFTIEQSILSYDLADPEENSSQELENADDSNQERLEGRTYKKPLQNLRNLDVIAGHYSKKRAGIVIIHVRYGRVLGKTPYVFDVKEKLTSKTDYILSLLKQHYLRPDIPLPDEIVLETQLPSDIETGLLTYFSTRETHPSKLKISPQKRKHVKFRLPSEVDKTAGLIRIAKKNIELLISQKDEYEQHQKEKEIQLVEQSKINQGLRDLQTVLELDDVPLIIEGFDMAHLQGTDYTGSMVCLVEGRPSKKHYRRYKVRTVDKPDDIAAMKEVMTRRYTRAIKESTLPDLVVVDGGKGQLNMTHKLFVNLGIDYVPHIGLVKPEGRSEIYKTPRIVIPDEEETLQLPKNSPALHLIQHLRDESHRFANAYHRKLRNKRQTKSELDEIPGIGPARKKKLLQLLGSVAEIKRASEEALEGVIGPVLAKTVFEYFQQKALEAQKKPKKKKYKLTKKKK</sequence>
<dbReference type="InterPro" id="IPR004791">
    <property type="entry name" value="UvrC"/>
</dbReference>
<protein>
    <recommendedName>
        <fullName evidence="6">UvrABC system protein C</fullName>
        <shortName evidence="6">Protein UvrC</shortName>
    </recommendedName>
    <alternativeName>
        <fullName evidence="6">Excinuclease ABC subunit C</fullName>
    </alternativeName>
</protein>
<evidence type="ECO:0000313" key="11">
    <source>
        <dbReference type="EMBL" id="UYP46692.1"/>
    </source>
</evidence>
<keyword evidence="7" id="KW-0175">Coiled coil</keyword>
<evidence type="ECO:0000313" key="12">
    <source>
        <dbReference type="Proteomes" id="UP001208689"/>
    </source>
</evidence>
<evidence type="ECO:0000256" key="1">
    <source>
        <dbReference type="ARBA" id="ARBA00022490"/>
    </source>
</evidence>
<dbReference type="Gene3D" id="3.40.1440.10">
    <property type="entry name" value="GIY-YIG endonuclease"/>
    <property type="match status" value="1"/>
</dbReference>
<dbReference type="PANTHER" id="PTHR30562">
    <property type="entry name" value="UVRC/OXIDOREDUCTASE"/>
    <property type="match status" value="1"/>
</dbReference>
<keyword evidence="2 6" id="KW-0227">DNA damage</keyword>
<comment type="similarity">
    <text evidence="6">Belongs to the UvrC family.</text>
</comment>
<dbReference type="HAMAP" id="MF_00203">
    <property type="entry name" value="UvrC"/>
    <property type="match status" value="1"/>
</dbReference>
<dbReference type="Pfam" id="PF02151">
    <property type="entry name" value="UVR"/>
    <property type="match status" value="1"/>
</dbReference>
<dbReference type="PROSITE" id="PS50164">
    <property type="entry name" value="GIY_YIG"/>
    <property type="match status" value="1"/>
</dbReference>
<keyword evidence="5 6" id="KW-0234">DNA repair</keyword>
<dbReference type="PROSITE" id="PS50151">
    <property type="entry name" value="UVR"/>
    <property type="match status" value="1"/>
</dbReference>
<feature type="domain" description="GIY-YIG" evidence="9">
    <location>
        <begin position="24"/>
        <end position="108"/>
    </location>
</feature>
<keyword evidence="4 6" id="KW-0267">Excision nuclease</keyword>
<evidence type="ECO:0000256" key="7">
    <source>
        <dbReference type="SAM" id="Coils"/>
    </source>
</evidence>
<reference evidence="11" key="1">
    <citation type="submission" date="2022-09" db="EMBL/GenBank/DDBJ databases">
        <title>Actin cytoskeleton and complex cell architecture in an #Asgard archaeon.</title>
        <authorList>
            <person name="Ponce Toledo R.I."/>
            <person name="Schleper C."/>
            <person name="Rodrigues Oliveira T."/>
            <person name="Wollweber F."/>
            <person name="Xu J."/>
            <person name="Rittmann S."/>
            <person name="Klingl A."/>
            <person name="Pilhofer M."/>
        </authorList>
    </citation>
    <scope>NUCLEOTIDE SEQUENCE</scope>
    <source>
        <strain evidence="11">B-35</strain>
    </source>
</reference>
<dbReference type="SUPFAM" id="SSF82771">
    <property type="entry name" value="GIY-YIG endonuclease"/>
    <property type="match status" value="1"/>
</dbReference>
<evidence type="ECO:0000259" key="10">
    <source>
        <dbReference type="PROSITE" id="PS50165"/>
    </source>
</evidence>
<dbReference type="Proteomes" id="UP001208689">
    <property type="component" value="Chromosome"/>
</dbReference>
<dbReference type="Gene3D" id="3.30.420.340">
    <property type="entry name" value="UvrC, RNAse H endonuclease domain"/>
    <property type="match status" value="1"/>
</dbReference>
<feature type="domain" description="UVR" evidence="8">
    <location>
        <begin position="220"/>
        <end position="255"/>
    </location>
</feature>